<evidence type="ECO:0000313" key="7">
    <source>
        <dbReference type="Proteomes" id="UP000434580"/>
    </source>
</evidence>
<evidence type="ECO:0000256" key="1">
    <source>
        <dbReference type="ARBA" id="ARBA00004141"/>
    </source>
</evidence>
<evidence type="ECO:0000313" key="6">
    <source>
        <dbReference type="EMBL" id="CAA0095833.1"/>
    </source>
</evidence>
<dbReference type="AlphaFoldDB" id="A0A5S9NWN3"/>
<proteinExistence type="predicted"/>
<dbReference type="CDD" id="cd09325">
    <property type="entry name" value="TDT_C4-dicarb_trans"/>
    <property type="match status" value="1"/>
</dbReference>
<keyword evidence="3 5" id="KW-1133">Transmembrane helix</keyword>
<keyword evidence="4 5" id="KW-0472">Membrane</keyword>
<feature type="transmembrane region" description="Helical" evidence="5">
    <location>
        <begin position="292"/>
        <end position="311"/>
    </location>
</feature>
<protein>
    <recommendedName>
        <fullName evidence="8">Tellurite resistance protein TehA</fullName>
    </recommendedName>
</protein>
<gene>
    <name evidence="6" type="ORF">DPBNPPHM_03340</name>
</gene>
<dbReference type="PANTHER" id="PTHR37955">
    <property type="entry name" value="TELLURITE RESISTANCE PROTEIN TEHA"/>
    <property type="match status" value="1"/>
</dbReference>
<organism evidence="6 7">
    <name type="scientific">BD1-7 clade bacterium</name>
    <dbReference type="NCBI Taxonomy" id="2029982"/>
    <lineage>
        <taxon>Bacteria</taxon>
        <taxon>Pseudomonadati</taxon>
        <taxon>Pseudomonadota</taxon>
        <taxon>Gammaproteobacteria</taxon>
        <taxon>Cellvibrionales</taxon>
        <taxon>Spongiibacteraceae</taxon>
        <taxon>BD1-7 clade</taxon>
    </lineage>
</organism>
<dbReference type="InterPro" id="IPR038665">
    <property type="entry name" value="Voltage-dep_anion_channel_sf"/>
</dbReference>
<feature type="transmembrane region" description="Helical" evidence="5">
    <location>
        <begin position="12"/>
        <end position="34"/>
    </location>
</feature>
<feature type="transmembrane region" description="Helical" evidence="5">
    <location>
        <begin position="254"/>
        <end position="272"/>
    </location>
</feature>
<dbReference type="Proteomes" id="UP000434580">
    <property type="component" value="Unassembled WGS sequence"/>
</dbReference>
<sequence length="329" mass="35241">MQIPLKAMLRSAIQATPTPMAGLALGIASLGWCWNNLAGDAATQQWGAAVAAALLLLLAIKFIRYPAILREELAHPVVGSVIPTFSMALMVISNALHPVAANAAATLWVAAVVFHLAFMLSFFYHRAQDFRLHHLLPSWFVPPVGLAVAALTNLTPALAPVAQMLLAFALMAYLVLMPLMIYRLVFSAPVPDTSKPTLAVLAAPSSLCLAAYLQIAEAPSLLLVACLGGLAVLMTLVIYVGFFRLLRLPFSPGYAAFTFPMVISATALFKTAELLQGHALTQAAAEQILQGAQVELMIATGIVVYVAIRYVRHYAGRMHRALHPVELVA</sequence>
<dbReference type="GO" id="GO:0005886">
    <property type="term" value="C:plasma membrane"/>
    <property type="evidence" value="ECO:0007669"/>
    <property type="project" value="TreeGrafter"/>
</dbReference>
<feature type="transmembrane region" description="Helical" evidence="5">
    <location>
        <begin position="221"/>
        <end position="242"/>
    </location>
</feature>
<feature type="transmembrane region" description="Helical" evidence="5">
    <location>
        <begin position="46"/>
        <end position="65"/>
    </location>
</feature>
<dbReference type="Gene3D" id="1.50.10.150">
    <property type="entry name" value="Voltage-dependent anion channel"/>
    <property type="match status" value="1"/>
</dbReference>
<feature type="transmembrane region" description="Helical" evidence="5">
    <location>
        <begin position="165"/>
        <end position="185"/>
    </location>
</feature>
<evidence type="ECO:0000256" key="3">
    <source>
        <dbReference type="ARBA" id="ARBA00022989"/>
    </source>
</evidence>
<accession>A0A5S9NWN3</accession>
<dbReference type="Pfam" id="PF03595">
    <property type="entry name" value="SLAC1"/>
    <property type="match status" value="1"/>
</dbReference>
<feature type="transmembrane region" description="Helical" evidence="5">
    <location>
        <begin position="136"/>
        <end position="159"/>
    </location>
</feature>
<feature type="transmembrane region" description="Helical" evidence="5">
    <location>
        <begin position="197"/>
        <end position="215"/>
    </location>
</feature>
<reference evidence="6 7" key="1">
    <citation type="submission" date="2019-11" db="EMBL/GenBank/DDBJ databases">
        <authorList>
            <person name="Holert J."/>
        </authorList>
    </citation>
    <scope>NUCLEOTIDE SEQUENCE [LARGE SCALE GENOMIC DNA]</scope>
    <source>
        <strain evidence="6">BC5_2</strain>
    </source>
</reference>
<dbReference type="InterPro" id="IPR052951">
    <property type="entry name" value="Tellurite_res_ion_channel"/>
</dbReference>
<feature type="transmembrane region" description="Helical" evidence="5">
    <location>
        <begin position="77"/>
        <end position="97"/>
    </location>
</feature>
<evidence type="ECO:0000256" key="4">
    <source>
        <dbReference type="ARBA" id="ARBA00023136"/>
    </source>
</evidence>
<evidence type="ECO:0000256" key="5">
    <source>
        <dbReference type="SAM" id="Phobius"/>
    </source>
</evidence>
<evidence type="ECO:0000256" key="2">
    <source>
        <dbReference type="ARBA" id="ARBA00022692"/>
    </source>
</evidence>
<dbReference type="InterPro" id="IPR004695">
    <property type="entry name" value="SLAC1/Mae1/Ssu1/TehA"/>
</dbReference>
<keyword evidence="2 5" id="KW-0812">Transmembrane</keyword>
<evidence type="ECO:0008006" key="8">
    <source>
        <dbReference type="Google" id="ProtNLM"/>
    </source>
</evidence>
<comment type="subcellular location">
    <subcellularLocation>
        <location evidence="1">Membrane</location>
        <topology evidence="1">Multi-pass membrane protein</topology>
    </subcellularLocation>
</comment>
<name>A0A5S9NWN3_9GAMM</name>
<dbReference type="PANTHER" id="PTHR37955:SF1">
    <property type="entry name" value="DEP DOMAIN-CONTAINING PROTEIN"/>
    <property type="match status" value="1"/>
</dbReference>
<dbReference type="EMBL" id="CACSII010000004">
    <property type="protein sequence ID" value="CAA0095833.1"/>
    <property type="molecule type" value="Genomic_DNA"/>
</dbReference>
<feature type="transmembrane region" description="Helical" evidence="5">
    <location>
        <begin position="103"/>
        <end position="124"/>
    </location>
</feature>
<dbReference type="GO" id="GO:0046583">
    <property type="term" value="F:monoatomic cation efflux transmembrane transporter activity"/>
    <property type="evidence" value="ECO:0007669"/>
    <property type="project" value="TreeGrafter"/>
</dbReference>